<feature type="transmembrane region" description="Helical" evidence="1">
    <location>
        <begin position="15"/>
        <end position="40"/>
    </location>
</feature>
<evidence type="ECO:0000313" key="2">
    <source>
        <dbReference type="EMBL" id="KRK19190.1"/>
    </source>
</evidence>
<organism evidence="2 3">
    <name type="scientific">Loigolactobacillus coryniformis subsp. coryniformis KCTC 3167 = DSM 20001</name>
    <dbReference type="NCBI Taxonomy" id="913848"/>
    <lineage>
        <taxon>Bacteria</taxon>
        <taxon>Bacillati</taxon>
        <taxon>Bacillota</taxon>
        <taxon>Bacilli</taxon>
        <taxon>Lactobacillales</taxon>
        <taxon>Lactobacillaceae</taxon>
        <taxon>Loigolactobacillus</taxon>
    </lineage>
</organism>
<keyword evidence="1" id="KW-0812">Transmembrane</keyword>
<accession>A0A0R1FBX5</accession>
<dbReference type="RefSeq" id="WP_010009792.1">
    <property type="nucleotide sequence ID" value="NZ_AZCN01000002.1"/>
</dbReference>
<name>A0A0R1FBX5_9LACO</name>
<keyword evidence="1" id="KW-0472">Membrane</keyword>
<comment type="caution">
    <text evidence="2">The sequence shown here is derived from an EMBL/GenBank/DDBJ whole genome shotgun (WGS) entry which is preliminary data.</text>
</comment>
<evidence type="ECO:0008006" key="4">
    <source>
        <dbReference type="Google" id="ProtNLM"/>
    </source>
</evidence>
<gene>
    <name evidence="2" type="ORF">FD22_GL000751</name>
</gene>
<protein>
    <recommendedName>
        <fullName evidence="4">DNA-directed RNA polymerase subunit beta</fullName>
    </recommendedName>
</protein>
<proteinExistence type="predicted"/>
<dbReference type="EMBL" id="AZCN01000002">
    <property type="protein sequence ID" value="KRK19190.1"/>
    <property type="molecule type" value="Genomic_DNA"/>
</dbReference>
<dbReference type="GeneID" id="65916790"/>
<evidence type="ECO:0000313" key="3">
    <source>
        <dbReference type="Proteomes" id="UP000051181"/>
    </source>
</evidence>
<dbReference type="PATRIC" id="fig|913848.6.peg.780"/>
<dbReference type="eggNOG" id="ENOG5033DQZ">
    <property type="taxonomic scope" value="Bacteria"/>
</dbReference>
<dbReference type="Pfam" id="PF11772">
    <property type="entry name" value="EpuA"/>
    <property type="match status" value="1"/>
</dbReference>
<evidence type="ECO:0000256" key="1">
    <source>
        <dbReference type="SAM" id="Phobius"/>
    </source>
</evidence>
<sequence length="62" mass="6784">MNNDSNRFDIFVKPVLVRILLVAIAMTIAIVIGAMIGYAVGGGNPLRVFLPSTWGHLLDFVR</sequence>
<keyword evidence="1" id="KW-1133">Transmembrane helix</keyword>
<dbReference type="AlphaFoldDB" id="A0A0R1FBX5"/>
<dbReference type="InterPro" id="IPR024596">
    <property type="entry name" value="RNApol_su_b/EpuA"/>
</dbReference>
<reference evidence="2 3" key="1">
    <citation type="journal article" date="2015" name="Genome Announc.">
        <title>Expanding the biotechnology potential of lactobacilli through comparative genomics of 213 strains and associated genera.</title>
        <authorList>
            <person name="Sun Z."/>
            <person name="Harris H.M."/>
            <person name="McCann A."/>
            <person name="Guo C."/>
            <person name="Argimon S."/>
            <person name="Zhang W."/>
            <person name="Yang X."/>
            <person name="Jeffery I.B."/>
            <person name="Cooney J.C."/>
            <person name="Kagawa T.F."/>
            <person name="Liu W."/>
            <person name="Song Y."/>
            <person name="Salvetti E."/>
            <person name="Wrobel A."/>
            <person name="Rasinkangas P."/>
            <person name="Parkhill J."/>
            <person name="Rea M.C."/>
            <person name="O'Sullivan O."/>
            <person name="Ritari J."/>
            <person name="Douillard F.P."/>
            <person name="Paul Ross R."/>
            <person name="Yang R."/>
            <person name="Briner A.E."/>
            <person name="Felis G.E."/>
            <person name="de Vos W.M."/>
            <person name="Barrangou R."/>
            <person name="Klaenhammer T.R."/>
            <person name="Caufield P.W."/>
            <person name="Cui Y."/>
            <person name="Zhang H."/>
            <person name="O'Toole P.W."/>
        </authorList>
    </citation>
    <scope>NUCLEOTIDE SEQUENCE [LARGE SCALE GENOMIC DNA]</scope>
    <source>
        <strain evidence="2 3">DSM 20001</strain>
    </source>
</reference>
<dbReference type="Proteomes" id="UP000051181">
    <property type="component" value="Unassembled WGS sequence"/>
</dbReference>